<name>A0A9P7C3U0_9FUNG</name>
<dbReference type="Proteomes" id="UP000740926">
    <property type="component" value="Unassembled WGS sequence"/>
</dbReference>
<gene>
    <name evidence="2" type="ORF">G6F50_015370</name>
</gene>
<feature type="region of interest" description="Disordered" evidence="1">
    <location>
        <begin position="72"/>
        <end position="118"/>
    </location>
</feature>
<proteinExistence type="predicted"/>
<evidence type="ECO:0000313" key="2">
    <source>
        <dbReference type="EMBL" id="KAG1535182.1"/>
    </source>
</evidence>
<sequence>MAGLLALDDQQRGVSDRVQERFAVRIHIEAGVLARERVLKKLPARAAAARQHAGPLIVVSLEQPVIVTGHYLGPAEKSGEHGSGGDRDCGEANGGFHLGSPFSSYRISRRGGSAWGEL</sequence>
<protein>
    <submittedName>
        <fullName evidence="2">Uncharacterized protein</fullName>
    </submittedName>
</protein>
<comment type="caution">
    <text evidence="2">The sequence shown here is derived from an EMBL/GenBank/DDBJ whole genome shotgun (WGS) entry which is preliminary data.</text>
</comment>
<evidence type="ECO:0000256" key="1">
    <source>
        <dbReference type="SAM" id="MobiDB-lite"/>
    </source>
</evidence>
<dbReference type="EMBL" id="JAANIU010008394">
    <property type="protein sequence ID" value="KAG1535182.1"/>
    <property type="molecule type" value="Genomic_DNA"/>
</dbReference>
<reference evidence="2 3" key="1">
    <citation type="journal article" date="2020" name="Microb. Genom.">
        <title>Genetic diversity of clinical and environmental Mucorales isolates obtained from an investigation of mucormycosis cases among solid organ transplant recipients.</title>
        <authorList>
            <person name="Nguyen M.H."/>
            <person name="Kaul D."/>
            <person name="Muto C."/>
            <person name="Cheng S.J."/>
            <person name="Richter R.A."/>
            <person name="Bruno V.M."/>
            <person name="Liu G."/>
            <person name="Beyhan S."/>
            <person name="Sundermann A.J."/>
            <person name="Mounaud S."/>
            <person name="Pasculle A.W."/>
            <person name="Nierman W.C."/>
            <person name="Driscoll E."/>
            <person name="Cumbie R."/>
            <person name="Clancy C.J."/>
            <person name="Dupont C.L."/>
        </authorList>
    </citation>
    <scope>NUCLEOTIDE SEQUENCE [LARGE SCALE GENOMIC DNA]</scope>
    <source>
        <strain evidence="2 3">GL24</strain>
    </source>
</reference>
<feature type="compositionally biased region" description="Basic and acidic residues" evidence="1">
    <location>
        <begin position="77"/>
        <end position="90"/>
    </location>
</feature>
<accession>A0A9P7C3U0</accession>
<keyword evidence="3" id="KW-1185">Reference proteome</keyword>
<organism evidence="2 3">
    <name type="scientific">Rhizopus delemar</name>
    <dbReference type="NCBI Taxonomy" id="936053"/>
    <lineage>
        <taxon>Eukaryota</taxon>
        <taxon>Fungi</taxon>
        <taxon>Fungi incertae sedis</taxon>
        <taxon>Mucoromycota</taxon>
        <taxon>Mucoromycotina</taxon>
        <taxon>Mucoromycetes</taxon>
        <taxon>Mucorales</taxon>
        <taxon>Mucorineae</taxon>
        <taxon>Rhizopodaceae</taxon>
        <taxon>Rhizopus</taxon>
    </lineage>
</organism>
<evidence type="ECO:0000313" key="3">
    <source>
        <dbReference type="Proteomes" id="UP000740926"/>
    </source>
</evidence>
<dbReference type="AlphaFoldDB" id="A0A9P7C3U0"/>